<sequence>MYLTINSFPTGARRRAQALEALTSFRPHNKHATAQTLHKKTSRLAHKTTKLPDSRLRLPQFVKSVYARQRRRREALLVMFLRLLPSFAASLGSIRTCIGFRATMEHCQRLGSSPLEDTGDFWRWVISTTFCYFRGRLSSLTGRRRGQHARDRGLPYHLAQGL</sequence>
<keyword evidence="2" id="KW-1185">Reference proteome</keyword>
<name>A0A6A6BPW4_9PEZI</name>
<dbReference type="EMBL" id="ML995476">
    <property type="protein sequence ID" value="KAF2146162.1"/>
    <property type="molecule type" value="Genomic_DNA"/>
</dbReference>
<dbReference type="GeneID" id="54292464"/>
<evidence type="ECO:0000313" key="2">
    <source>
        <dbReference type="Proteomes" id="UP000799438"/>
    </source>
</evidence>
<dbReference type="Proteomes" id="UP000799438">
    <property type="component" value="Unassembled WGS sequence"/>
</dbReference>
<gene>
    <name evidence="1" type="ORF">K452DRAFT_106883</name>
</gene>
<proteinExistence type="predicted"/>
<protein>
    <submittedName>
        <fullName evidence="1">Uncharacterized protein</fullName>
    </submittedName>
</protein>
<dbReference type="AlphaFoldDB" id="A0A6A6BPW4"/>
<accession>A0A6A6BPW4</accession>
<organism evidence="1 2">
    <name type="scientific">Aplosporella prunicola CBS 121167</name>
    <dbReference type="NCBI Taxonomy" id="1176127"/>
    <lineage>
        <taxon>Eukaryota</taxon>
        <taxon>Fungi</taxon>
        <taxon>Dikarya</taxon>
        <taxon>Ascomycota</taxon>
        <taxon>Pezizomycotina</taxon>
        <taxon>Dothideomycetes</taxon>
        <taxon>Dothideomycetes incertae sedis</taxon>
        <taxon>Botryosphaeriales</taxon>
        <taxon>Aplosporellaceae</taxon>
        <taxon>Aplosporella</taxon>
    </lineage>
</organism>
<evidence type="ECO:0000313" key="1">
    <source>
        <dbReference type="EMBL" id="KAF2146162.1"/>
    </source>
</evidence>
<dbReference type="RefSeq" id="XP_033401874.1">
    <property type="nucleotide sequence ID" value="XM_033534972.1"/>
</dbReference>
<reference evidence="1" key="1">
    <citation type="journal article" date="2020" name="Stud. Mycol.">
        <title>101 Dothideomycetes genomes: a test case for predicting lifestyles and emergence of pathogens.</title>
        <authorList>
            <person name="Haridas S."/>
            <person name="Albert R."/>
            <person name="Binder M."/>
            <person name="Bloem J."/>
            <person name="Labutti K."/>
            <person name="Salamov A."/>
            <person name="Andreopoulos B."/>
            <person name="Baker S."/>
            <person name="Barry K."/>
            <person name="Bills G."/>
            <person name="Bluhm B."/>
            <person name="Cannon C."/>
            <person name="Castanera R."/>
            <person name="Culley D."/>
            <person name="Daum C."/>
            <person name="Ezra D."/>
            <person name="Gonzalez J."/>
            <person name="Henrissat B."/>
            <person name="Kuo A."/>
            <person name="Liang C."/>
            <person name="Lipzen A."/>
            <person name="Lutzoni F."/>
            <person name="Magnuson J."/>
            <person name="Mondo S."/>
            <person name="Nolan M."/>
            <person name="Ohm R."/>
            <person name="Pangilinan J."/>
            <person name="Park H.-J."/>
            <person name="Ramirez L."/>
            <person name="Alfaro M."/>
            <person name="Sun H."/>
            <person name="Tritt A."/>
            <person name="Yoshinaga Y."/>
            <person name="Zwiers L.-H."/>
            <person name="Turgeon B."/>
            <person name="Goodwin S."/>
            <person name="Spatafora J."/>
            <person name="Crous P."/>
            <person name="Grigoriev I."/>
        </authorList>
    </citation>
    <scope>NUCLEOTIDE SEQUENCE</scope>
    <source>
        <strain evidence="1">CBS 121167</strain>
    </source>
</reference>